<proteinExistence type="predicted"/>
<reference evidence="1 2" key="1">
    <citation type="submission" date="2021-04" db="EMBL/GenBank/DDBJ databases">
        <authorList>
            <person name="Ivanova A."/>
        </authorList>
    </citation>
    <scope>NUCLEOTIDE SEQUENCE [LARGE SCALE GENOMIC DNA]</scope>
    <source>
        <strain evidence="1 2">G18</strain>
    </source>
</reference>
<accession>A0ABS5BWZ7</accession>
<keyword evidence="2" id="KW-1185">Reference proteome</keyword>
<dbReference type="EMBL" id="JAGKQQ010000001">
    <property type="protein sequence ID" value="MBP3958188.1"/>
    <property type="molecule type" value="Genomic_DNA"/>
</dbReference>
<sequence length="171" mass="19713">MGVLSEYVRKEAEQLRKEIYKREESVREWTSSIYKLYGQIEQWVKDADGGAGLLKVVRAPRATFQEPRLGVYELECLQIAVASSRRAEIRPRARHVIATIKPPGKEPQRADGMIELRDGNMADYYLFRLREVDGDHWYIQSVARWNADPSDSSVEELDRDGFEAAILRIVT</sequence>
<evidence type="ECO:0000313" key="1">
    <source>
        <dbReference type="EMBL" id="MBP3958188.1"/>
    </source>
</evidence>
<gene>
    <name evidence="1" type="ORF">J8F10_23310</name>
</gene>
<organism evidence="1 2">
    <name type="scientific">Gemmata palustris</name>
    <dbReference type="NCBI Taxonomy" id="2822762"/>
    <lineage>
        <taxon>Bacteria</taxon>
        <taxon>Pseudomonadati</taxon>
        <taxon>Planctomycetota</taxon>
        <taxon>Planctomycetia</taxon>
        <taxon>Gemmatales</taxon>
        <taxon>Gemmataceae</taxon>
        <taxon>Gemmata</taxon>
    </lineage>
</organism>
<comment type="caution">
    <text evidence="1">The sequence shown here is derived from an EMBL/GenBank/DDBJ whole genome shotgun (WGS) entry which is preliminary data.</text>
</comment>
<protein>
    <submittedName>
        <fullName evidence="1">Uncharacterized protein</fullName>
    </submittedName>
</protein>
<name>A0ABS5BWZ7_9BACT</name>
<dbReference type="Proteomes" id="UP000676565">
    <property type="component" value="Unassembled WGS sequence"/>
</dbReference>
<dbReference type="RefSeq" id="WP_210657941.1">
    <property type="nucleotide sequence ID" value="NZ_JAGKQQ010000001.1"/>
</dbReference>
<evidence type="ECO:0000313" key="2">
    <source>
        <dbReference type="Proteomes" id="UP000676565"/>
    </source>
</evidence>